<evidence type="ECO:0000313" key="2">
    <source>
        <dbReference type="EMBL" id="WEK06824.1"/>
    </source>
</evidence>
<dbReference type="Gene3D" id="3.40.720.10">
    <property type="entry name" value="Alkaline Phosphatase, subunit A"/>
    <property type="match status" value="1"/>
</dbReference>
<protein>
    <submittedName>
        <fullName evidence="2">Alkaline phosphatase family protein</fullName>
    </submittedName>
</protein>
<feature type="region of interest" description="Disordered" evidence="1">
    <location>
        <begin position="68"/>
        <end position="101"/>
    </location>
</feature>
<dbReference type="SUPFAM" id="SSF53649">
    <property type="entry name" value="Alkaline phosphatase-like"/>
    <property type="match status" value="1"/>
</dbReference>
<sequence>MTFDWLRHDRVTVDLMLNLFRFMAEGSNFLDSHSIFPSETRVAVTSTMTGAPPGAHGVVANQFIHAAPTHSSAPRNGKISNWPSRQGNCPIAGRRSGPRRL</sequence>
<dbReference type="Proteomes" id="UP001217476">
    <property type="component" value="Chromosome"/>
</dbReference>
<dbReference type="Pfam" id="PF01663">
    <property type="entry name" value="Phosphodiest"/>
    <property type="match status" value="1"/>
</dbReference>
<gene>
    <name evidence="2" type="ORF">P0Y65_16440</name>
</gene>
<dbReference type="InterPro" id="IPR017850">
    <property type="entry name" value="Alkaline_phosphatase_core_sf"/>
</dbReference>
<accession>A0AAJ5VY02</accession>
<evidence type="ECO:0000256" key="1">
    <source>
        <dbReference type="SAM" id="MobiDB-lite"/>
    </source>
</evidence>
<reference evidence="2" key="1">
    <citation type="submission" date="2023-03" db="EMBL/GenBank/DDBJ databases">
        <title>Andean soil-derived lignocellulolytic bacterial consortium as a source of novel taxa and putative plastic-active enzymes.</title>
        <authorList>
            <person name="Diaz-Garcia L."/>
            <person name="Chuvochina M."/>
            <person name="Feuerriegel G."/>
            <person name="Bunk B."/>
            <person name="Sproer C."/>
            <person name="Streit W.R."/>
            <person name="Rodriguez L.M."/>
            <person name="Overmann J."/>
            <person name="Jimenez D.J."/>
        </authorList>
    </citation>
    <scope>NUCLEOTIDE SEQUENCE</scope>
    <source>
        <strain evidence="2">MAG 4196</strain>
    </source>
</reference>
<name>A0AAJ5VY02_9HYPH</name>
<dbReference type="EMBL" id="CP119312">
    <property type="protein sequence ID" value="WEK06824.1"/>
    <property type="molecule type" value="Genomic_DNA"/>
</dbReference>
<evidence type="ECO:0000313" key="3">
    <source>
        <dbReference type="Proteomes" id="UP001217476"/>
    </source>
</evidence>
<feature type="compositionally biased region" description="Polar residues" evidence="1">
    <location>
        <begin position="69"/>
        <end position="87"/>
    </location>
</feature>
<dbReference type="AlphaFoldDB" id="A0AAJ5VY02"/>
<organism evidence="2 3">
    <name type="scientific">Candidatus Devosia phytovorans</name>
    <dbReference type="NCBI Taxonomy" id="3121372"/>
    <lineage>
        <taxon>Bacteria</taxon>
        <taxon>Pseudomonadati</taxon>
        <taxon>Pseudomonadota</taxon>
        <taxon>Alphaproteobacteria</taxon>
        <taxon>Hyphomicrobiales</taxon>
        <taxon>Devosiaceae</taxon>
        <taxon>Devosia</taxon>
    </lineage>
</organism>
<dbReference type="InterPro" id="IPR002591">
    <property type="entry name" value="Phosphodiest/P_Trfase"/>
</dbReference>
<proteinExistence type="predicted"/>